<proteinExistence type="predicted"/>
<reference evidence="2 3" key="1">
    <citation type="submission" date="2018-01" db="EMBL/GenBank/DDBJ databases">
        <authorList>
            <person name="Addy H.S."/>
            <person name="Ahmad A.A."/>
            <person name="Huang Q."/>
        </authorList>
    </citation>
    <scope>NUCLEOTIDE SEQUENCE [LARGE SCALE GENOMIC DNA]</scope>
</reference>
<dbReference type="InterPro" id="IPR009228">
    <property type="entry name" value="Capsid_scaffold_GpO"/>
</dbReference>
<accession>A0A9W3USH0</accession>
<feature type="compositionally biased region" description="Low complexity" evidence="1">
    <location>
        <begin position="262"/>
        <end position="281"/>
    </location>
</feature>
<feature type="region of interest" description="Disordered" evidence="1">
    <location>
        <begin position="259"/>
        <end position="281"/>
    </location>
</feature>
<evidence type="ECO:0000313" key="2">
    <source>
        <dbReference type="EMBL" id="AVP40001.1"/>
    </source>
</evidence>
<name>A0A9W3USH0_9CAUD</name>
<organism evidence="2 3">
    <name type="scientific">Ralstonia phage RsoM1USA</name>
    <dbReference type="NCBI Taxonomy" id="2991867"/>
    <lineage>
        <taxon>Viruses</taxon>
        <taxon>Duplodnaviria</taxon>
        <taxon>Heunggongvirae</taxon>
        <taxon>Uroviricota</taxon>
        <taxon>Caudoviricetes</taxon>
        <taxon>Peduoviridae</taxon>
        <taxon>Aresaunavirus</taxon>
        <taxon>Aresaunavirus RsoM1USA</taxon>
    </lineage>
</organism>
<gene>
    <name evidence="2" type="ORF">RsoM1USA_8</name>
</gene>
<sequence>MAKGTKFFRIATEGATSDGRVIDRETLVEMATNYDPKVYTARVNLEHIRGYDPAGPFKAYGDVTALKTEEQDGKLGLYAQIDPTDELVAMTKARQKVFSSMEVQPEFADTGEAYLVGLAVTDNPASLGCEVLQFSAKAKSNPLASRKQDPSNLFTEAVEVSFDFSPERTSHTAANVPPGFADSIKRLFSKQRRSDANADARFADVQEAVQTVAQQVQTTGEQFSTALKGITDQLTTLNNQAAERDKQFNALKAKLEQTDAYTARPPATGGDGAGAPITTDC</sequence>
<evidence type="ECO:0000256" key="1">
    <source>
        <dbReference type="SAM" id="MobiDB-lite"/>
    </source>
</evidence>
<dbReference type="EMBL" id="MG747435">
    <property type="protein sequence ID" value="AVP40001.1"/>
    <property type="molecule type" value="Genomic_DNA"/>
</dbReference>
<dbReference type="Pfam" id="PF05929">
    <property type="entry name" value="Phage_GPO"/>
    <property type="match status" value="1"/>
</dbReference>
<evidence type="ECO:0000313" key="3">
    <source>
        <dbReference type="Proteomes" id="UP000306261"/>
    </source>
</evidence>
<dbReference type="Proteomes" id="UP000306261">
    <property type="component" value="Segment"/>
</dbReference>
<protein>
    <submittedName>
        <fullName evidence="2">Capsid scaffolding protein</fullName>
    </submittedName>
</protein>
<keyword evidence="3" id="KW-1185">Reference proteome</keyword>
<dbReference type="GO" id="GO:0019069">
    <property type="term" value="P:viral capsid assembly"/>
    <property type="evidence" value="ECO:0007669"/>
    <property type="project" value="InterPro"/>
</dbReference>